<dbReference type="STRING" id="1069081.SAMN05660197_1222"/>
<dbReference type="NCBIfam" id="TIGR00738">
    <property type="entry name" value="rrf2_super"/>
    <property type="match status" value="1"/>
</dbReference>
<dbReference type="AlphaFoldDB" id="A0A1W1WT86"/>
<keyword evidence="2" id="KW-1185">Reference proteome</keyword>
<dbReference type="InterPro" id="IPR000944">
    <property type="entry name" value="Tscrpt_reg_Rrf2"/>
</dbReference>
<organism evidence="1 2">
    <name type="scientific">Nitratiruptor tergarcus DSM 16512</name>
    <dbReference type="NCBI Taxonomy" id="1069081"/>
    <lineage>
        <taxon>Bacteria</taxon>
        <taxon>Pseudomonadati</taxon>
        <taxon>Campylobacterota</taxon>
        <taxon>Epsilonproteobacteria</taxon>
        <taxon>Nautiliales</taxon>
        <taxon>Nitratiruptoraceae</taxon>
        <taxon>Nitratiruptor</taxon>
    </lineage>
</organism>
<evidence type="ECO:0000313" key="2">
    <source>
        <dbReference type="Proteomes" id="UP000192602"/>
    </source>
</evidence>
<dbReference type="Pfam" id="PF02082">
    <property type="entry name" value="Rrf2"/>
    <property type="match status" value="1"/>
</dbReference>
<protein>
    <submittedName>
        <fullName evidence="1">Transcriptional regulator, BadM/Rrf2 family</fullName>
    </submittedName>
</protein>
<reference evidence="2" key="1">
    <citation type="submission" date="2017-04" db="EMBL/GenBank/DDBJ databases">
        <authorList>
            <person name="Varghese N."/>
            <person name="Submissions S."/>
        </authorList>
    </citation>
    <scope>NUCLEOTIDE SEQUENCE [LARGE SCALE GENOMIC DNA]</scope>
    <source>
        <strain evidence="2">DSM 16512</strain>
    </source>
</reference>
<gene>
    <name evidence="1" type="ORF">SAMN05660197_1222</name>
</gene>
<dbReference type="Gene3D" id="1.10.10.10">
    <property type="entry name" value="Winged helix-like DNA-binding domain superfamily/Winged helix DNA-binding domain"/>
    <property type="match status" value="1"/>
</dbReference>
<dbReference type="PANTHER" id="PTHR33221">
    <property type="entry name" value="WINGED HELIX-TURN-HELIX TRANSCRIPTIONAL REGULATOR, RRF2 FAMILY"/>
    <property type="match status" value="1"/>
</dbReference>
<dbReference type="PANTHER" id="PTHR33221:SF15">
    <property type="entry name" value="HTH-TYPE TRANSCRIPTIONAL REGULATOR YWGB-RELATED"/>
    <property type="match status" value="1"/>
</dbReference>
<dbReference type="PROSITE" id="PS51197">
    <property type="entry name" value="HTH_RRF2_2"/>
    <property type="match status" value="1"/>
</dbReference>
<dbReference type="Proteomes" id="UP000192602">
    <property type="component" value="Unassembled WGS sequence"/>
</dbReference>
<sequence length="134" mass="15015">MLFTRATEYALLALVIIARENKPLGTDYLSKRLNISRSFLAKILQALAKKDILKSYKGATGGFMLAKPAEKLSIKEISQAAEGRRINIFDCSSAQELCPSNQGDFCTLWPFLNKLQIKVDTFLDNLTLKDIMEP</sequence>
<dbReference type="EMBL" id="FWWZ01000001">
    <property type="protein sequence ID" value="SMC09415.1"/>
    <property type="molecule type" value="Genomic_DNA"/>
</dbReference>
<evidence type="ECO:0000313" key="1">
    <source>
        <dbReference type="EMBL" id="SMC09415.1"/>
    </source>
</evidence>
<dbReference type="InterPro" id="IPR036390">
    <property type="entry name" value="WH_DNA-bd_sf"/>
</dbReference>
<dbReference type="SUPFAM" id="SSF46785">
    <property type="entry name" value="Winged helix' DNA-binding domain"/>
    <property type="match status" value="1"/>
</dbReference>
<name>A0A1W1WT86_9BACT</name>
<dbReference type="GO" id="GO:0005829">
    <property type="term" value="C:cytosol"/>
    <property type="evidence" value="ECO:0007669"/>
    <property type="project" value="TreeGrafter"/>
</dbReference>
<accession>A0A1W1WT86</accession>
<dbReference type="InterPro" id="IPR036388">
    <property type="entry name" value="WH-like_DNA-bd_sf"/>
</dbReference>
<dbReference type="GO" id="GO:0003700">
    <property type="term" value="F:DNA-binding transcription factor activity"/>
    <property type="evidence" value="ECO:0007669"/>
    <property type="project" value="TreeGrafter"/>
</dbReference>
<proteinExistence type="predicted"/>
<dbReference type="OrthoDB" id="9800519at2"/>
<dbReference type="RefSeq" id="WP_084275643.1">
    <property type="nucleotide sequence ID" value="NZ_AP026671.1"/>
</dbReference>